<dbReference type="PROSITE" id="PS51387">
    <property type="entry name" value="FAD_PCMH"/>
    <property type="match status" value="1"/>
</dbReference>
<evidence type="ECO:0000256" key="1">
    <source>
        <dbReference type="ARBA" id="ARBA00005466"/>
    </source>
</evidence>
<dbReference type="GO" id="GO:0071949">
    <property type="term" value="F:FAD binding"/>
    <property type="evidence" value="ECO:0007669"/>
    <property type="project" value="InterPro"/>
</dbReference>
<dbReference type="GO" id="GO:0016491">
    <property type="term" value="F:oxidoreductase activity"/>
    <property type="evidence" value="ECO:0007669"/>
    <property type="project" value="UniProtKB-KW"/>
</dbReference>
<dbReference type="EMBL" id="KV749717">
    <property type="protein sequence ID" value="OCL08102.1"/>
    <property type="molecule type" value="Genomic_DNA"/>
</dbReference>
<dbReference type="AlphaFoldDB" id="A0A8E2JST4"/>
<reference evidence="7 8" key="1">
    <citation type="journal article" date="2016" name="Nat. Commun.">
        <title>Ectomycorrhizal ecology is imprinted in the genome of the dominant symbiotic fungus Cenococcum geophilum.</title>
        <authorList>
            <consortium name="DOE Joint Genome Institute"/>
            <person name="Peter M."/>
            <person name="Kohler A."/>
            <person name="Ohm R.A."/>
            <person name="Kuo A."/>
            <person name="Krutzmann J."/>
            <person name="Morin E."/>
            <person name="Arend M."/>
            <person name="Barry K.W."/>
            <person name="Binder M."/>
            <person name="Choi C."/>
            <person name="Clum A."/>
            <person name="Copeland A."/>
            <person name="Grisel N."/>
            <person name="Haridas S."/>
            <person name="Kipfer T."/>
            <person name="LaButti K."/>
            <person name="Lindquist E."/>
            <person name="Lipzen A."/>
            <person name="Maire R."/>
            <person name="Meier B."/>
            <person name="Mihaltcheva S."/>
            <person name="Molinier V."/>
            <person name="Murat C."/>
            <person name="Poggeler S."/>
            <person name="Quandt C.A."/>
            <person name="Sperisen C."/>
            <person name="Tritt A."/>
            <person name="Tisserant E."/>
            <person name="Crous P.W."/>
            <person name="Henrissat B."/>
            <person name="Nehls U."/>
            <person name="Egli S."/>
            <person name="Spatafora J.W."/>
            <person name="Grigoriev I.V."/>
            <person name="Martin F.M."/>
        </authorList>
    </citation>
    <scope>NUCLEOTIDE SEQUENCE [LARGE SCALE GENOMIC DNA]</scope>
    <source>
        <strain evidence="7 8">CBS 207.34</strain>
    </source>
</reference>
<evidence type="ECO:0000259" key="6">
    <source>
        <dbReference type="PROSITE" id="PS51387"/>
    </source>
</evidence>
<keyword evidence="3" id="KW-0274">FAD</keyword>
<dbReference type="InterPro" id="IPR016166">
    <property type="entry name" value="FAD-bd_PCMH"/>
</dbReference>
<protein>
    <submittedName>
        <fullName evidence="7">FAD-binding domain-containing protein</fullName>
    </submittedName>
</protein>
<evidence type="ECO:0000313" key="7">
    <source>
        <dbReference type="EMBL" id="OCL08102.1"/>
    </source>
</evidence>
<dbReference type="OrthoDB" id="2151789at2759"/>
<dbReference type="InterPro" id="IPR006094">
    <property type="entry name" value="Oxid_FAD_bind_N"/>
</dbReference>
<dbReference type="InterPro" id="IPR050416">
    <property type="entry name" value="FAD-linked_Oxidoreductase"/>
</dbReference>
<dbReference type="InterPro" id="IPR036318">
    <property type="entry name" value="FAD-bd_PCMH-like_sf"/>
</dbReference>
<comment type="similarity">
    <text evidence="1">Belongs to the oxygen-dependent FAD-linked oxidoreductase family.</text>
</comment>
<evidence type="ECO:0000313" key="8">
    <source>
        <dbReference type="Proteomes" id="UP000250140"/>
    </source>
</evidence>
<keyword evidence="4" id="KW-0560">Oxidoreductase</keyword>
<dbReference type="SUPFAM" id="SSF56176">
    <property type="entry name" value="FAD-binding/transporter-associated domain-like"/>
    <property type="match status" value="1"/>
</dbReference>
<gene>
    <name evidence="7" type="ORF">AOQ84DRAFT_431874</name>
</gene>
<feature type="signal peptide" evidence="5">
    <location>
        <begin position="1"/>
        <end position="22"/>
    </location>
</feature>
<feature type="domain" description="FAD-binding PCMH-type" evidence="6">
    <location>
        <begin position="78"/>
        <end position="255"/>
    </location>
</feature>
<sequence length="519" mass="55514">MQLPCLLISLATAFLTLRPAGAATAVQPNVTATSKELTNSGSCCATLDYFLPEKVHYNSLTDLSYQTSILSYWSQQEQSLNPICIVIPTSSEDVSTAVFILDIAYKMSMSGCSFAIKSAGHTPQAGAANIEGGITIDLASLNQVIISSDQSIASIGPGNRWANVYTPLDALNLSMVGGRVSDVGVGGLMTGGGVSFFSGRYGFACDNVFNFEVVLASGAIVDANATSNPTLYRALKGGSNNLGVVTRFDVRLFQQGSFWGGTLTQAITEKQDVIDFISNFDHSATYDPYAALITNFVWDAGITLILSDVEYTKPTPYPPTFAPLFALPAVANTMRIAPLTSFTDEIALSSDSTTSEKSDLFTTMTFINSAIFMSELWDLVDATVTSLSNVTGLLFTLTFQPLPYVIYSKSAATGGNVLGLDRFTDDFVNALAVVSWALPTDDATVYAAVQQLFDTAAAKAKSMGVWNEFVYLNYAAPWQKPITGYGQANKNFLQNVSKSYDPDSLFQKAVPGGFKLATS</sequence>
<dbReference type="Pfam" id="PF01565">
    <property type="entry name" value="FAD_binding_4"/>
    <property type="match status" value="1"/>
</dbReference>
<keyword evidence="5" id="KW-0732">Signal</keyword>
<evidence type="ECO:0000256" key="5">
    <source>
        <dbReference type="SAM" id="SignalP"/>
    </source>
</evidence>
<evidence type="ECO:0000256" key="2">
    <source>
        <dbReference type="ARBA" id="ARBA00022630"/>
    </source>
</evidence>
<keyword evidence="8" id="KW-1185">Reference proteome</keyword>
<keyword evidence="2" id="KW-0285">Flavoprotein</keyword>
<dbReference type="Proteomes" id="UP000250140">
    <property type="component" value="Unassembled WGS sequence"/>
</dbReference>
<organism evidence="7 8">
    <name type="scientific">Glonium stellatum</name>
    <dbReference type="NCBI Taxonomy" id="574774"/>
    <lineage>
        <taxon>Eukaryota</taxon>
        <taxon>Fungi</taxon>
        <taxon>Dikarya</taxon>
        <taxon>Ascomycota</taxon>
        <taxon>Pezizomycotina</taxon>
        <taxon>Dothideomycetes</taxon>
        <taxon>Pleosporomycetidae</taxon>
        <taxon>Gloniales</taxon>
        <taxon>Gloniaceae</taxon>
        <taxon>Glonium</taxon>
    </lineage>
</organism>
<dbReference type="InterPro" id="IPR016169">
    <property type="entry name" value="FAD-bd_PCMH_sub2"/>
</dbReference>
<dbReference type="Gene3D" id="3.30.465.10">
    <property type="match status" value="1"/>
</dbReference>
<proteinExistence type="inferred from homology"/>
<feature type="chain" id="PRO_5034952612" evidence="5">
    <location>
        <begin position="23"/>
        <end position="519"/>
    </location>
</feature>
<evidence type="ECO:0000256" key="4">
    <source>
        <dbReference type="ARBA" id="ARBA00023002"/>
    </source>
</evidence>
<dbReference type="PANTHER" id="PTHR42973:SF22">
    <property type="entry name" value="FAD-BINDING PCMH-TYPE DOMAIN-CONTAINING PROTEIN-RELATED"/>
    <property type="match status" value="1"/>
</dbReference>
<name>A0A8E2JST4_9PEZI</name>
<accession>A0A8E2JST4</accession>
<evidence type="ECO:0000256" key="3">
    <source>
        <dbReference type="ARBA" id="ARBA00022827"/>
    </source>
</evidence>
<dbReference type="PANTHER" id="PTHR42973">
    <property type="entry name" value="BINDING OXIDOREDUCTASE, PUTATIVE (AFU_ORTHOLOGUE AFUA_1G17690)-RELATED"/>
    <property type="match status" value="1"/>
</dbReference>